<organism evidence="4 5">
    <name type="scientific">Polaribacter sejongensis</name>
    <dbReference type="NCBI Taxonomy" id="985043"/>
    <lineage>
        <taxon>Bacteria</taxon>
        <taxon>Pseudomonadati</taxon>
        <taxon>Bacteroidota</taxon>
        <taxon>Flavobacteriia</taxon>
        <taxon>Flavobacteriales</taxon>
        <taxon>Flavobacteriaceae</taxon>
    </lineage>
</organism>
<dbReference type="RefSeq" id="WP_261974035.1">
    <property type="nucleotide sequence ID" value="NZ_CP103460.1"/>
</dbReference>
<dbReference type="SUPFAM" id="SSF49899">
    <property type="entry name" value="Concanavalin A-like lectins/glucanases"/>
    <property type="match status" value="1"/>
</dbReference>
<feature type="chain" id="PRO_5042616324" evidence="1">
    <location>
        <begin position="23"/>
        <end position="401"/>
    </location>
</feature>
<dbReference type="AlphaFoldDB" id="A0AAJ1QZB9"/>
<protein>
    <submittedName>
        <fullName evidence="4">Polysaccharide lyase family 7 protein</fullName>
    </submittedName>
</protein>
<feature type="domain" description="Alginate lyase 2" evidence="2">
    <location>
        <begin position="132"/>
        <end position="398"/>
    </location>
</feature>
<dbReference type="EMBL" id="JAUFQH010000017">
    <property type="protein sequence ID" value="MDN3621124.1"/>
    <property type="molecule type" value="Genomic_DNA"/>
</dbReference>
<dbReference type="Gene3D" id="2.60.40.10">
    <property type="entry name" value="Immunoglobulins"/>
    <property type="match status" value="1"/>
</dbReference>
<keyword evidence="4" id="KW-0456">Lyase</keyword>
<dbReference type="Pfam" id="PF08787">
    <property type="entry name" value="Alginate_lyase2"/>
    <property type="match status" value="1"/>
</dbReference>
<gene>
    <name evidence="4" type="ORF">QWY81_16785</name>
</gene>
<comment type="caution">
    <text evidence="4">The sequence shown here is derived from an EMBL/GenBank/DDBJ whole genome shotgun (WGS) entry which is preliminary data.</text>
</comment>
<dbReference type="GO" id="GO:0005975">
    <property type="term" value="P:carbohydrate metabolic process"/>
    <property type="evidence" value="ECO:0007669"/>
    <property type="project" value="UniProtKB-ARBA"/>
</dbReference>
<dbReference type="InterPro" id="IPR024361">
    <property type="entry name" value="BACON"/>
</dbReference>
<dbReference type="InterPro" id="IPR013320">
    <property type="entry name" value="ConA-like_dom_sf"/>
</dbReference>
<evidence type="ECO:0000259" key="2">
    <source>
        <dbReference type="Pfam" id="PF08787"/>
    </source>
</evidence>
<accession>A0AAJ1QZB9</accession>
<dbReference type="InterPro" id="IPR014895">
    <property type="entry name" value="Alginate_lyase_2"/>
</dbReference>
<dbReference type="GO" id="GO:0004553">
    <property type="term" value="F:hydrolase activity, hydrolyzing O-glycosyl compounds"/>
    <property type="evidence" value="ECO:0007669"/>
    <property type="project" value="UniProtKB-ARBA"/>
</dbReference>
<proteinExistence type="predicted"/>
<feature type="signal peptide" evidence="1">
    <location>
        <begin position="1"/>
        <end position="22"/>
    </location>
</feature>
<evidence type="ECO:0000313" key="5">
    <source>
        <dbReference type="Proteomes" id="UP001228636"/>
    </source>
</evidence>
<reference evidence="4 5" key="1">
    <citation type="journal article" date="2014" name="Int. J. Syst. Evol. Microbiol.">
        <title>Complete genome sequence of Corynebacterium casei LMG S-19264T (=DSM 44701T), isolated from a smear-ripened cheese.</title>
        <authorList>
            <consortium name="US DOE Joint Genome Institute (JGI-PGF)"/>
            <person name="Walter F."/>
            <person name="Albersmeier A."/>
            <person name="Kalinowski J."/>
            <person name="Ruckert C."/>
        </authorList>
    </citation>
    <scope>NUCLEOTIDE SEQUENCE [LARGE SCALE GENOMIC DNA]</scope>
    <source>
        <strain evidence="4 5">CECT 8670</strain>
    </source>
</reference>
<dbReference type="GO" id="GO:0016829">
    <property type="term" value="F:lyase activity"/>
    <property type="evidence" value="ECO:0007669"/>
    <property type="project" value="UniProtKB-KW"/>
</dbReference>
<dbReference type="Proteomes" id="UP001228636">
    <property type="component" value="Unassembled WGS sequence"/>
</dbReference>
<name>A0AAJ1QZB9_9FLAO</name>
<sequence length="401" mass="43419">MKISFRLLFVGALFLSYFSCSSADSDEEIVDILSLSTIAEFSASQETQSVTVTANAYWYTSNNNDWITISPTNGIGNKTINISVSSNTEFNTRTGSITVISGDLSESLIITQAAREEITGDLDPNKVPSQNFDLATWNLSIPINNGSGVAKTITVSELNGVYKNDTYFYTANDGGMVFKCPVDGFKTSTGTSYTRVEFREMLRGTNTSIDTKGVNKNNWVFGTAPQADITAAASYDGEMSATLAVNHVTTTGDSGQQGRVIVGQIHANDNEPIRLYYRKLAGNTLGSIYFAHEPVEGSGAEQWHEMIGSKDSSASNPSDGIALDEKFSYNIKVVGDDLTVTIIREGKADVVKTVVMANSGYNNGGQYMYFKAGVYNQNNTGDADDYVQATFYALEKSHTAN</sequence>
<evidence type="ECO:0000313" key="4">
    <source>
        <dbReference type="EMBL" id="MDN3621124.1"/>
    </source>
</evidence>
<feature type="domain" description="BACON" evidence="3">
    <location>
        <begin position="57"/>
        <end position="113"/>
    </location>
</feature>
<keyword evidence="1" id="KW-0732">Signal</keyword>
<evidence type="ECO:0000259" key="3">
    <source>
        <dbReference type="Pfam" id="PF13004"/>
    </source>
</evidence>
<dbReference type="CDD" id="cd14948">
    <property type="entry name" value="BACON"/>
    <property type="match status" value="1"/>
</dbReference>
<evidence type="ECO:0000256" key="1">
    <source>
        <dbReference type="SAM" id="SignalP"/>
    </source>
</evidence>
<dbReference type="Pfam" id="PF13004">
    <property type="entry name" value="BACON"/>
    <property type="match status" value="1"/>
</dbReference>
<dbReference type="Gene3D" id="2.60.120.200">
    <property type="match status" value="1"/>
</dbReference>
<dbReference type="InterPro" id="IPR013783">
    <property type="entry name" value="Ig-like_fold"/>
</dbReference>